<proteinExistence type="inferred from homology"/>
<dbReference type="GO" id="GO:0016798">
    <property type="term" value="F:hydrolase activity, acting on glycosyl bonds"/>
    <property type="evidence" value="ECO:0007669"/>
    <property type="project" value="UniProtKB-KW"/>
</dbReference>
<dbReference type="GO" id="GO:0031505">
    <property type="term" value="P:fungal-type cell wall organization"/>
    <property type="evidence" value="ECO:0007669"/>
    <property type="project" value="TreeGrafter"/>
</dbReference>
<dbReference type="GO" id="GO:0009986">
    <property type="term" value="C:cell surface"/>
    <property type="evidence" value="ECO:0007669"/>
    <property type="project" value="TreeGrafter"/>
</dbReference>
<evidence type="ECO:0000256" key="6">
    <source>
        <dbReference type="ARBA" id="ARBA00022801"/>
    </source>
</evidence>
<evidence type="ECO:0000313" key="13">
    <source>
        <dbReference type="EMBL" id="KAK3354180.1"/>
    </source>
</evidence>
<evidence type="ECO:0000256" key="5">
    <source>
        <dbReference type="ARBA" id="ARBA00022729"/>
    </source>
</evidence>
<dbReference type="PANTHER" id="PTHR31316:SF0">
    <property type="entry name" value="SECRETED BETA-GLUCOSIDASE SIM1-RELATED"/>
    <property type="match status" value="1"/>
</dbReference>
<evidence type="ECO:0000256" key="12">
    <source>
        <dbReference type="SAM" id="SignalP"/>
    </source>
</evidence>
<dbReference type="GeneID" id="87859714"/>
<evidence type="ECO:0000256" key="9">
    <source>
        <dbReference type="ARBA" id="ARBA00023316"/>
    </source>
</evidence>
<keyword evidence="10" id="KW-0624">Polysaccharide degradation</keyword>
<dbReference type="EMBL" id="JAUEPP010000001">
    <property type="protein sequence ID" value="KAK3354180.1"/>
    <property type="molecule type" value="Genomic_DNA"/>
</dbReference>
<keyword evidence="6" id="KW-0378">Hydrolase</keyword>
<evidence type="ECO:0000256" key="8">
    <source>
        <dbReference type="ARBA" id="ARBA00023295"/>
    </source>
</evidence>
<evidence type="ECO:0000313" key="14">
    <source>
        <dbReference type="Proteomes" id="UP001278500"/>
    </source>
</evidence>
<evidence type="ECO:0000256" key="3">
    <source>
        <dbReference type="ARBA" id="ARBA00022512"/>
    </source>
</evidence>
<feature type="compositionally biased region" description="Basic residues" evidence="11">
    <location>
        <begin position="21"/>
        <end position="34"/>
    </location>
</feature>
<dbReference type="PANTHER" id="PTHR31316">
    <property type="entry name" value="BETA-GLUCOSIDASE-LIKE PROTEIN NCA3, MITOCHONDRIAL-RELATED"/>
    <property type="match status" value="1"/>
</dbReference>
<feature type="signal peptide" evidence="12">
    <location>
        <begin position="1"/>
        <end position="18"/>
    </location>
</feature>
<name>A0AAE0JMS9_9PEZI</name>
<feature type="chain" id="PRO_5042026375" description="SUN-domain-containing protein" evidence="12">
    <location>
        <begin position="19"/>
        <end position="450"/>
    </location>
</feature>
<keyword evidence="14" id="KW-1185">Reference proteome</keyword>
<dbReference type="GO" id="GO:0009277">
    <property type="term" value="C:fungal-type cell wall"/>
    <property type="evidence" value="ECO:0007669"/>
    <property type="project" value="TreeGrafter"/>
</dbReference>
<keyword evidence="7" id="KW-0119">Carbohydrate metabolism</keyword>
<dbReference type="Pfam" id="PF03856">
    <property type="entry name" value="SUN"/>
    <property type="match status" value="1"/>
</dbReference>
<keyword evidence="4" id="KW-0964">Secreted</keyword>
<evidence type="ECO:0008006" key="15">
    <source>
        <dbReference type="Google" id="ProtNLM"/>
    </source>
</evidence>
<evidence type="ECO:0000256" key="4">
    <source>
        <dbReference type="ARBA" id="ARBA00022525"/>
    </source>
</evidence>
<dbReference type="GO" id="GO:0000272">
    <property type="term" value="P:polysaccharide catabolic process"/>
    <property type="evidence" value="ECO:0007669"/>
    <property type="project" value="UniProtKB-KW"/>
</dbReference>
<comment type="subcellular location">
    <subcellularLocation>
        <location evidence="1">Secreted</location>
        <location evidence="1">Cell wall</location>
    </subcellularLocation>
</comment>
<accession>A0AAE0JMS9</accession>
<evidence type="ECO:0000256" key="11">
    <source>
        <dbReference type="SAM" id="MobiDB-lite"/>
    </source>
</evidence>
<dbReference type="Proteomes" id="UP001278500">
    <property type="component" value="Unassembled WGS sequence"/>
</dbReference>
<reference evidence="13" key="1">
    <citation type="journal article" date="2023" name="Mol. Phylogenet. Evol.">
        <title>Genome-scale phylogeny and comparative genomics of the fungal order Sordariales.</title>
        <authorList>
            <person name="Hensen N."/>
            <person name="Bonometti L."/>
            <person name="Westerberg I."/>
            <person name="Brannstrom I.O."/>
            <person name="Guillou S."/>
            <person name="Cros-Aarteil S."/>
            <person name="Calhoun S."/>
            <person name="Haridas S."/>
            <person name="Kuo A."/>
            <person name="Mondo S."/>
            <person name="Pangilinan J."/>
            <person name="Riley R."/>
            <person name="LaButti K."/>
            <person name="Andreopoulos B."/>
            <person name="Lipzen A."/>
            <person name="Chen C."/>
            <person name="Yan M."/>
            <person name="Daum C."/>
            <person name="Ng V."/>
            <person name="Clum A."/>
            <person name="Steindorff A."/>
            <person name="Ohm R.A."/>
            <person name="Martin F."/>
            <person name="Silar P."/>
            <person name="Natvig D.O."/>
            <person name="Lalanne C."/>
            <person name="Gautier V."/>
            <person name="Ament-Velasquez S.L."/>
            <person name="Kruys A."/>
            <person name="Hutchinson M.I."/>
            <person name="Powell A.J."/>
            <person name="Barry K."/>
            <person name="Miller A.N."/>
            <person name="Grigoriev I.V."/>
            <person name="Debuchy R."/>
            <person name="Gladieux P."/>
            <person name="Hiltunen Thoren M."/>
            <person name="Johannesson H."/>
        </authorList>
    </citation>
    <scope>NUCLEOTIDE SEQUENCE</scope>
    <source>
        <strain evidence="13">CBS 560.94</strain>
    </source>
</reference>
<evidence type="ECO:0000256" key="1">
    <source>
        <dbReference type="ARBA" id="ARBA00004191"/>
    </source>
</evidence>
<sequence>MKGIIGLALAAAVSGVVAQPHNHHGHHHAKKHAHAGVDKRADAAPAGTVVVTKVVPGPVVVEYVLDGKKVDADEAEKGIKEGGFVVLGSSKPSFVAPPPVASTSIASVPGGALFLELSTSSSSTSTSTSTSSSTTSSIPTTSSSPIPSSTSSSAPAATSSAAPLLDLSGGGLDSEFPSGKISCDHFPSDYGALGVDWVGLSGWTTLAKVGKLMKGVAINNYEQPISGPCQPGMLCSYACPPGYQKTQWPESNQGATGQSIGGLYCNSDGFLELTRESHPTLCEQGAGGVYVKNMLPKNAAICRTDYPGNEAMVVPLDTNPGGQYPLTNPVSSTYYKWKGQSTTAQYYVNNMGIPVDDACTWNSKSCPDCAGNWAPVNVGVGQSDDGITYISIFPNAPTSTAILNFDMEITGDVSGECWLKNGQYSGNNGCTVGLSAGGTATVVLKPRGSQ</sequence>
<evidence type="ECO:0000256" key="2">
    <source>
        <dbReference type="ARBA" id="ARBA00010579"/>
    </source>
</evidence>
<comment type="caution">
    <text evidence="13">The sequence shown here is derived from an EMBL/GenBank/DDBJ whole genome shotgun (WGS) entry which is preliminary data.</text>
</comment>
<dbReference type="RefSeq" id="XP_062685558.1">
    <property type="nucleotide sequence ID" value="XM_062822560.1"/>
</dbReference>
<feature type="region of interest" description="Disordered" evidence="11">
    <location>
        <begin position="20"/>
        <end position="41"/>
    </location>
</feature>
<comment type="similarity">
    <text evidence="2">Belongs to the SUN family.</text>
</comment>
<dbReference type="InterPro" id="IPR051526">
    <property type="entry name" value="Beta-Glucosidase_SUN"/>
</dbReference>
<gene>
    <name evidence="13" type="ORF">B0H65DRAFT_2563</name>
</gene>
<organism evidence="13 14">
    <name type="scientific">Neurospora tetraspora</name>
    <dbReference type="NCBI Taxonomy" id="94610"/>
    <lineage>
        <taxon>Eukaryota</taxon>
        <taxon>Fungi</taxon>
        <taxon>Dikarya</taxon>
        <taxon>Ascomycota</taxon>
        <taxon>Pezizomycotina</taxon>
        <taxon>Sordariomycetes</taxon>
        <taxon>Sordariomycetidae</taxon>
        <taxon>Sordariales</taxon>
        <taxon>Sordariaceae</taxon>
        <taxon>Neurospora</taxon>
    </lineage>
</organism>
<evidence type="ECO:0000256" key="7">
    <source>
        <dbReference type="ARBA" id="ARBA00023277"/>
    </source>
</evidence>
<feature type="region of interest" description="Disordered" evidence="11">
    <location>
        <begin position="121"/>
        <end position="157"/>
    </location>
</feature>
<reference evidence="13" key="2">
    <citation type="submission" date="2023-06" db="EMBL/GenBank/DDBJ databases">
        <authorList>
            <consortium name="Lawrence Berkeley National Laboratory"/>
            <person name="Haridas S."/>
            <person name="Hensen N."/>
            <person name="Bonometti L."/>
            <person name="Westerberg I."/>
            <person name="Brannstrom I.O."/>
            <person name="Guillou S."/>
            <person name="Cros-Aarteil S."/>
            <person name="Calhoun S."/>
            <person name="Kuo A."/>
            <person name="Mondo S."/>
            <person name="Pangilinan J."/>
            <person name="Riley R."/>
            <person name="Labutti K."/>
            <person name="Andreopoulos B."/>
            <person name="Lipzen A."/>
            <person name="Chen C."/>
            <person name="Yanf M."/>
            <person name="Daum C."/>
            <person name="Ng V."/>
            <person name="Clum A."/>
            <person name="Steindorff A."/>
            <person name="Ohm R."/>
            <person name="Martin F."/>
            <person name="Silar P."/>
            <person name="Natvig D."/>
            <person name="Lalanne C."/>
            <person name="Gautier V."/>
            <person name="Ament-Velasquez S.L."/>
            <person name="Kruys A."/>
            <person name="Hutchinson M.I."/>
            <person name="Powell A.J."/>
            <person name="Barry K."/>
            <person name="Miller A.N."/>
            <person name="Grigoriev I.V."/>
            <person name="Debuchy R."/>
            <person name="Gladieux P."/>
            <person name="Thoren M.H."/>
            <person name="Johannesson H."/>
        </authorList>
    </citation>
    <scope>NUCLEOTIDE SEQUENCE</scope>
    <source>
        <strain evidence="13">CBS 560.94</strain>
    </source>
</reference>
<keyword evidence="5 12" id="KW-0732">Signal</keyword>
<keyword evidence="3" id="KW-0134">Cell wall</keyword>
<keyword evidence="9" id="KW-0961">Cell wall biogenesis/degradation</keyword>
<keyword evidence="8" id="KW-0326">Glycosidase</keyword>
<dbReference type="InterPro" id="IPR005556">
    <property type="entry name" value="SUN"/>
</dbReference>
<protein>
    <recommendedName>
        <fullName evidence="15">SUN-domain-containing protein</fullName>
    </recommendedName>
</protein>
<dbReference type="AlphaFoldDB" id="A0AAE0JMS9"/>
<evidence type="ECO:0000256" key="10">
    <source>
        <dbReference type="ARBA" id="ARBA00023326"/>
    </source>
</evidence>